<dbReference type="GO" id="GO:0003824">
    <property type="term" value="F:catalytic activity"/>
    <property type="evidence" value="ECO:0007669"/>
    <property type="project" value="InterPro"/>
</dbReference>
<dbReference type="Pfam" id="PF13193">
    <property type="entry name" value="AMP-binding_C"/>
    <property type="match status" value="3"/>
</dbReference>
<dbReference type="GO" id="GO:0017000">
    <property type="term" value="P:antibiotic biosynthetic process"/>
    <property type="evidence" value="ECO:0007669"/>
    <property type="project" value="UniProtKB-KW"/>
</dbReference>
<dbReference type="GO" id="GO:0044550">
    <property type="term" value="P:secondary metabolite biosynthetic process"/>
    <property type="evidence" value="ECO:0007669"/>
    <property type="project" value="TreeGrafter"/>
</dbReference>
<dbReference type="NCBIfam" id="NF003417">
    <property type="entry name" value="PRK04813.1"/>
    <property type="match status" value="3"/>
</dbReference>
<dbReference type="SUPFAM" id="SSF56801">
    <property type="entry name" value="Acetyl-CoA synthetase-like"/>
    <property type="match status" value="3"/>
</dbReference>
<dbReference type="NCBIfam" id="TIGR01720">
    <property type="entry name" value="NRPS-para261"/>
    <property type="match status" value="1"/>
</dbReference>
<evidence type="ECO:0000256" key="1">
    <source>
        <dbReference type="ARBA" id="ARBA00001957"/>
    </source>
</evidence>
<dbReference type="Pfam" id="PF00668">
    <property type="entry name" value="Condensation"/>
    <property type="match status" value="4"/>
</dbReference>
<keyword evidence="9" id="KW-1185">Reference proteome</keyword>
<dbReference type="InterPro" id="IPR023213">
    <property type="entry name" value="CAT-like_dom_sf"/>
</dbReference>
<dbReference type="InterPro" id="IPR029058">
    <property type="entry name" value="AB_hydrolase_fold"/>
</dbReference>
<protein>
    <submittedName>
        <fullName evidence="8">Amino acid adenylation domain-containing protein</fullName>
    </submittedName>
</protein>
<dbReference type="InterPro" id="IPR020806">
    <property type="entry name" value="PKS_PP-bd"/>
</dbReference>
<accession>A0A848KBZ4</accession>
<dbReference type="GO" id="GO:0031177">
    <property type="term" value="F:phosphopantetheine binding"/>
    <property type="evidence" value="ECO:0007669"/>
    <property type="project" value="InterPro"/>
</dbReference>
<sequence>MHTGSTPLGGDESGIPAGAFPLSAAQRGIWFAQHFAGSAPISIAQYVELNGDLDIDLLERSCQQAGREFGTGFLRLIEIDDLPFQIIDTSLDDHVETVDLRAEADPEAAAHAFMAAEYNAPLDLLRDRLVGMSFLRLTDSRYFWYSRIHHIVLDGFGAVTLINRISDLYNAAVEGREPEPSKAEDLRKIVDADVAYRSSDRFKADGEYWREHLAGMADAVSLAGRTAEVNGHPRLVTGSLPADTAELLDAVAKAQNSSIAPIVVAAFGAYLGRMAGVDEVLLSLPVSARTTAVMRRSGGMLANVVPLRLRLDQQTTVGELILKAQTELTGALRRQRYRQEDIFRDLGWALDEAASFGPSVNLMMVDTNLKFGSVTGRLRVLTSGLIDDLFLNLYPGMGGESTHIDFQANANLYSATELADHHARFVAYLHRFLAAGGAAPQAGVQVLTDEERRELLPVRGPESQRPQTLPELLAGGVAVDPDHVAVRWHAETLTYRELDELSNRLGRKLIGLGAGPGSTVAVAIGRSMESVVATWAVVKSGAAFVPVDPTYPADRIEHMVSDSGAVVGLTVASSRDALPDTVEWVLLDDDVSGLSADAITDDERLAPVRLDDAAYMIYTSGSTGLPKGVVVAHRGLANMVVSGAEALQVSAASVVAHAVSPSFDTSIEELFMTFAAGATLAVVPPGLYGGDELAQVLASHRVSTLEGTPSVVATLDPASLPDLVSVVVGGDACPPELVTKWTGKRLLNSYGPTEATVAATFTGPMVPGGRVSIGSLVRGHEGLVLDGQLRPVPIGAVGELYLAGPGLARGYHNRFAQTADRFVANPFGAPGARMYRSGDLVRWNRGDDGLWLEFLGRSDFQVKVRGYRIELGEIDAALQAHEDVDFAITVGAKTPAGATALVAYVVGKPGVSLVPEQLKAYVGEFLPGYMVPASIMVLDTVPLTPVGKVDRKALPAPDFGSRTVAGRGPSNPREEVLERLFADVLGLESVGVDESFFALGGDSIVSIQLVARAKAAGLAFSARDVFERKTIAGLAAVATEVDAAKQLVELPGGGVGDVPITPVIAAMVETAGSFDRFSQSVLLPLPPGVDEVNLAGAVQALLDHHDMLRSRLINDADTGWHIVVEPVRTIDATTLVEHVRAGADEDIDVVADRELQRAADLLDPGSGAVARFVWIDRDGADGFFWMVLHHLVVDGVSWRILLPDLATAWTQFISGQQPSLQPVATSFRRWAHGQRDSELLAARAAELPTWQRMLETEDPALGARAMDPTVDVHSTMKQLQTTIPSKVASVLLTTVPERFHCGADDALLTGLAMAVMRWRRDRGVDTTKTLITLEGHGREEAIVPGADIARTVGWFTSVYPMALDLSAIYLDDAFAGGPGAGASIKAIKEQLRSVPDRGVGYGMLRYLDPEAGPLLAVGPTPQISFNYLGRTGTGGLEGPFVPKQFASTQSADMALPAVIDINAITEDADDGARIAVTWAYASEVISAAEVTELAELWGVALAALADHAQTENAGGRTPSDFDLVDVTQAQIDLWEAKYPTMVDVWPLSPLQMALLFHALYDTDTADGYTVQATLTLQGAVDAQRLRQAGQGLVVRHENLRVAFVESVDGPRQIVLPEAELPWAEVDLTTIEDEAERTLELERVIAADATTRFDLTAPPLLRFTLIRTGEDTFKLLLTNHHIALDGWSTPLLVRELLTLYVTSGDMSVLPPARSYREFLAWLKDQDLAASKAAWAEALSGIDTPTRAVPTLADIETPETGQVSLELPAATATRLADLGRQSGVTVNTAVQAAWALLLALLTGRTDVVFGGTVSGRPPQLAGVEDMVGLFINTVPVRVELNPAETVTELLVRIQSNQATMLDHQHIGLADIHQAVGLPELFDTLTVFESYPIDTDALAATMDVAGMRIVDIEGTDATPYPLNLMVIPEHSGELKLVFKYFADDLSTDAAQGLLHRFVRLLTQVAENPTARVASLQSCDPDERAQLFPVVGLPELDVITLPEILAAAAQVDPDAVAAISGDTELTFRELDGWSNRLARVLLRHGAQQDRFVALALTRSVESVVGIWAVAKTGAAFAPMDPNHPPERIEHMVSDSQATIGVTTTTLGAKLPGSIDWLLLDDLNTIRRVMTISDAPITDAERGAPIHVDQTAYLIYTSGSTGKPKAVLLSHRGLANLTEAQREQMNLTSTSRMLQVASPSFDASVFELLCAHGSGGRVVIAPPDVYGGPDLENLLRTEGVTHAVITPSALATMDPADLDTLQTLTVAGEASGPELVDRWSVGRTLLNLYGPTEFSIWATASGKLLPGEPITIGGPIRGASLMVLDTWLRPVPLGVSGELYLAGPALSRGYFNRMEMTTTRFIANPTAPGERMYRTGDMVRWVEATGATAEAGPLTLEYMGRSDFQVKIRGLRIELGEIDAVLARDEEVEYAATIGRAGPAGSTVLVAYVLPAQGITLDTERLRERIAASLPGYMVPGFIVVLDDIPLTPVGKLDRKALPVPDFAVTSRKYLAPRTDVERAVANVIAEVLEVERVSIDASFFDLGGNSLIATRVIARINAALGSSVTLRDLFDAPTTAQLASRIADGGGTERTTLVAGPRPARVPLSFAQQRMWILNQLDPRSATYNITAALRLTGPVDIRALQTAVADVIDRHESLRTIYPADAQGPTQQVLDATAAAPDLTPVVVADGEELRAAVAEVAGAGFDVTRQTPLRAKLFQLGPQLHVVVLVVHHISADGTSMTPLARDLVSAYAARAAGVEPFWDPLEVQYADFSLWQREVLGEESDPESLSAKQINFWKTTLADLPDQLELPIDKPRPAVQSGHSVDLPFAIDAGTHARIVERARAENVSVFMVVHAALAVLLSRVAGSPDVTIGTPIAGRGEQVLDDVVGMFVNTLALRAQVDPNMTFAQLLEQVRTSDLDAFANADVPFERLVQALNPARSTAHHPIFQVSLSLQNFDEPVIDLGGLTVTVEDLQRDSSQFDLSLTLREKFGADNAPEGLEGEITYATDLFESETARRFGGWYTRIIDALCADRNVVVGTVDLLDDDEFAALVPVHGPAAPEPVTFAQMLATVAAANADKPAMTYGELSGRHSIRDSLTYRELDELSNQLARLLIDAGAGPETVVALALKRSMESILGVWAVIKTGAAYVPVDPNHPPERIEHMLNDSRATAGLAMAADRDHLPDTASWIVMDDPALADRLEKISSAPITDADRTSPIHLDSAAYLIYTSGSTGLPKGVVVTNSGLMNVVAMVQDWMGIDSSSRVLAVASPSFDASVFEVLMAYGSGAALIVSPADVFGGSDLARLMTREKVSHALITPSALTTLDPTEVDGLDVLAVGGEAVNADLVSRWAPGRTMVNLYGPTEFTIVATGINPLVPGEPITIGGPVHGSTSLVLDARLRPVPIGVAGELYIAGSSLARGYHNRPDLTASRFIAHPYDPGQRMYRTGDVVRWTHDLKLDYVGRSDFQVKVRGLRIELGEIDAALMREDDIEFATTMGVPGPTGATVLASYVVPAEGVTLDIADLKERVGATLPNYMVPSSIVALDAIPINAVGKLDRKALPAPVFEAREFRAPTTENEIAFAEVFAELLGAAQVGADDSFFDLGGDSIMTIGLVSKAKERGLVISAADVFERRTVEGLAEAAEANARAGVTSDDPAEAFLGVILPIRATGDGEPLFCVHPASGLAWCYAGFAELIDQGRPIYGLQAPELTGGDPLRTLYAYADRYVTEMRAVQPNGPYNVLGWSLGGFIAQAIAAKLREEGEEVNLLANLDAGLDKRSADPGPQITPGQLVYEYAPIFGFEAEREDLTAEEAAAALREKLPGASFVDAVLIDRLTHCYNGSQWMLAGYDAPTYDGDMVFFTPTLENDDLNSAVESWRGVVSGEITNYFVESNHDRMTSPAVLPEIARVVNEYLAPRVES</sequence>
<dbReference type="InterPro" id="IPR036736">
    <property type="entry name" value="ACP-like_sf"/>
</dbReference>
<comment type="caution">
    <text evidence="8">The sequence shown here is derived from an EMBL/GenBank/DDBJ whole genome shotgun (WGS) entry which is preliminary data.</text>
</comment>
<keyword evidence="6" id="KW-0045">Antibiotic biosynthesis</keyword>
<dbReference type="InterPro" id="IPR020845">
    <property type="entry name" value="AMP-binding_CS"/>
</dbReference>
<dbReference type="Gene3D" id="2.30.38.10">
    <property type="entry name" value="Luciferase, Domain 3"/>
    <property type="match status" value="3"/>
</dbReference>
<dbReference type="PANTHER" id="PTHR45527:SF1">
    <property type="entry name" value="FATTY ACID SYNTHASE"/>
    <property type="match status" value="1"/>
</dbReference>
<dbReference type="EMBL" id="VCQU01000001">
    <property type="protein sequence ID" value="NMN94232.1"/>
    <property type="molecule type" value="Genomic_DNA"/>
</dbReference>
<dbReference type="UniPathway" id="UPA00011"/>
<dbReference type="PROSITE" id="PS00012">
    <property type="entry name" value="PHOSPHOPANTETHEINE"/>
    <property type="match status" value="3"/>
</dbReference>
<dbReference type="Gene3D" id="3.40.50.980">
    <property type="match status" value="6"/>
</dbReference>
<dbReference type="InterPro" id="IPR025110">
    <property type="entry name" value="AMP-bd_C"/>
</dbReference>
<dbReference type="GO" id="GO:0043041">
    <property type="term" value="P:amino acid activation for nonribosomal peptide biosynthetic process"/>
    <property type="evidence" value="ECO:0007669"/>
    <property type="project" value="TreeGrafter"/>
</dbReference>
<evidence type="ECO:0000256" key="4">
    <source>
        <dbReference type="ARBA" id="ARBA00022553"/>
    </source>
</evidence>
<dbReference type="InterPro" id="IPR010071">
    <property type="entry name" value="AA_adenyl_dom"/>
</dbReference>
<dbReference type="Gene3D" id="3.40.50.1820">
    <property type="entry name" value="alpha/beta hydrolase"/>
    <property type="match status" value="1"/>
</dbReference>
<evidence type="ECO:0000256" key="5">
    <source>
        <dbReference type="ARBA" id="ARBA00022737"/>
    </source>
</evidence>
<proteinExistence type="inferred from homology"/>
<keyword evidence="3" id="KW-0596">Phosphopantetheine</keyword>
<dbReference type="PROSITE" id="PS00455">
    <property type="entry name" value="AMP_BINDING"/>
    <property type="match status" value="3"/>
</dbReference>
<dbReference type="RefSeq" id="WP_169584907.1">
    <property type="nucleotide sequence ID" value="NZ_VCQU01000001.1"/>
</dbReference>
<dbReference type="InterPro" id="IPR001031">
    <property type="entry name" value="Thioesterase"/>
</dbReference>
<evidence type="ECO:0000256" key="6">
    <source>
        <dbReference type="ARBA" id="ARBA00023194"/>
    </source>
</evidence>
<dbReference type="FunFam" id="1.10.1200.10:FF:000005">
    <property type="entry name" value="Nonribosomal peptide synthetase 1"/>
    <property type="match status" value="1"/>
</dbReference>
<name>A0A848KBZ4_9NOCA</name>
<feature type="domain" description="Carrier" evidence="7">
    <location>
        <begin position="3569"/>
        <end position="3643"/>
    </location>
</feature>
<reference evidence="8 9" key="1">
    <citation type="submission" date="2019-05" db="EMBL/GenBank/DDBJ databases">
        <authorList>
            <person name="Lee S.D."/>
        </authorList>
    </citation>
    <scope>NUCLEOTIDE SEQUENCE [LARGE SCALE GENOMIC DNA]</scope>
    <source>
        <strain evidence="8 9">YC2-7</strain>
    </source>
</reference>
<dbReference type="Pfam" id="PF00975">
    <property type="entry name" value="Thioesterase"/>
    <property type="match status" value="1"/>
</dbReference>
<dbReference type="SUPFAM" id="SSF53474">
    <property type="entry name" value="alpha/beta-Hydrolases"/>
    <property type="match status" value="1"/>
</dbReference>
<dbReference type="SMART" id="SM00823">
    <property type="entry name" value="PKS_PP"/>
    <property type="match status" value="3"/>
</dbReference>
<dbReference type="CDD" id="cd19543">
    <property type="entry name" value="DCL_NRPS"/>
    <property type="match status" value="1"/>
</dbReference>
<evidence type="ECO:0000313" key="8">
    <source>
        <dbReference type="EMBL" id="NMN94232.1"/>
    </source>
</evidence>
<dbReference type="SUPFAM" id="SSF52777">
    <property type="entry name" value="CoA-dependent acyltransferases"/>
    <property type="match status" value="8"/>
</dbReference>
<dbReference type="InterPro" id="IPR001242">
    <property type="entry name" value="Condensation_dom"/>
</dbReference>
<dbReference type="InterPro" id="IPR009081">
    <property type="entry name" value="PP-bd_ACP"/>
</dbReference>
<evidence type="ECO:0000256" key="2">
    <source>
        <dbReference type="ARBA" id="ARBA00006432"/>
    </source>
</evidence>
<organism evidence="8 9">
    <name type="scientific">Antrihabitans stalactiti</name>
    <dbReference type="NCBI Taxonomy" id="2584121"/>
    <lineage>
        <taxon>Bacteria</taxon>
        <taxon>Bacillati</taxon>
        <taxon>Actinomycetota</taxon>
        <taxon>Actinomycetes</taxon>
        <taxon>Mycobacteriales</taxon>
        <taxon>Nocardiaceae</taxon>
        <taxon>Antrihabitans</taxon>
    </lineage>
</organism>
<dbReference type="Pfam" id="PF00550">
    <property type="entry name" value="PP-binding"/>
    <property type="match status" value="3"/>
</dbReference>
<feature type="domain" description="Carrier" evidence="7">
    <location>
        <begin position="968"/>
        <end position="1042"/>
    </location>
</feature>
<dbReference type="NCBIfam" id="TIGR01733">
    <property type="entry name" value="AA-adenyl-dom"/>
    <property type="match status" value="3"/>
</dbReference>
<dbReference type="FunFam" id="3.30.300.30:FF:000010">
    <property type="entry name" value="Enterobactin synthetase component F"/>
    <property type="match status" value="1"/>
</dbReference>
<dbReference type="Gene3D" id="3.30.300.30">
    <property type="match status" value="3"/>
</dbReference>
<feature type="domain" description="Carrier" evidence="7">
    <location>
        <begin position="2507"/>
        <end position="2582"/>
    </location>
</feature>
<dbReference type="Proteomes" id="UP000535543">
    <property type="component" value="Unassembled WGS sequence"/>
</dbReference>
<gene>
    <name evidence="8" type="ORF">FGL95_04165</name>
</gene>
<dbReference type="PANTHER" id="PTHR45527">
    <property type="entry name" value="NONRIBOSOMAL PEPTIDE SYNTHETASE"/>
    <property type="match status" value="1"/>
</dbReference>
<dbReference type="PROSITE" id="PS50075">
    <property type="entry name" value="CARRIER"/>
    <property type="match status" value="3"/>
</dbReference>
<reference evidence="8 9" key="2">
    <citation type="submission" date="2020-06" db="EMBL/GenBank/DDBJ databases">
        <title>Antribacter stalactiti gen. nov., sp. nov., a new member of the family Nacardiaceae isolated from a cave.</title>
        <authorList>
            <person name="Kim I.S."/>
        </authorList>
    </citation>
    <scope>NUCLEOTIDE SEQUENCE [LARGE SCALE GENOMIC DNA]</scope>
    <source>
        <strain evidence="8 9">YC2-7</strain>
    </source>
</reference>
<dbReference type="InterPro" id="IPR000873">
    <property type="entry name" value="AMP-dep_synth/lig_dom"/>
</dbReference>
<dbReference type="CDD" id="cd19540">
    <property type="entry name" value="LCL_NRPS-like"/>
    <property type="match status" value="1"/>
</dbReference>
<dbReference type="InterPro" id="IPR010060">
    <property type="entry name" value="NRPS_synth"/>
</dbReference>
<dbReference type="GO" id="GO:0072330">
    <property type="term" value="P:monocarboxylic acid biosynthetic process"/>
    <property type="evidence" value="ECO:0007669"/>
    <property type="project" value="UniProtKB-ARBA"/>
</dbReference>
<evidence type="ECO:0000256" key="3">
    <source>
        <dbReference type="ARBA" id="ARBA00022450"/>
    </source>
</evidence>
<dbReference type="InterPro" id="IPR006162">
    <property type="entry name" value="Ppantetheine_attach_site"/>
</dbReference>
<keyword evidence="5" id="KW-0677">Repeat</keyword>
<dbReference type="InterPro" id="IPR045851">
    <property type="entry name" value="AMP-bd_C_sf"/>
</dbReference>
<evidence type="ECO:0000259" key="7">
    <source>
        <dbReference type="PROSITE" id="PS50075"/>
    </source>
</evidence>
<dbReference type="CDD" id="cd05930">
    <property type="entry name" value="A_NRPS"/>
    <property type="match status" value="1"/>
</dbReference>
<dbReference type="Pfam" id="PF00501">
    <property type="entry name" value="AMP-binding"/>
    <property type="match status" value="3"/>
</dbReference>
<dbReference type="GO" id="GO:0008610">
    <property type="term" value="P:lipid biosynthetic process"/>
    <property type="evidence" value="ECO:0007669"/>
    <property type="project" value="UniProtKB-ARBA"/>
</dbReference>
<dbReference type="Gene3D" id="1.10.1200.10">
    <property type="entry name" value="ACP-like"/>
    <property type="match status" value="2"/>
</dbReference>
<evidence type="ECO:0000313" key="9">
    <source>
        <dbReference type="Proteomes" id="UP000535543"/>
    </source>
</evidence>
<comment type="cofactor">
    <cofactor evidence="1">
        <name>pantetheine 4'-phosphate</name>
        <dbReference type="ChEBI" id="CHEBI:47942"/>
    </cofactor>
</comment>
<keyword evidence="4" id="KW-0597">Phosphoprotein</keyword>
<dbReference type="FunFam" id="3.40.50.980:FF:000001">
    <property type="entry name" value="Non-ribosomal peptide synthetase"/>
    <property type="match status" value="1"/>
</dbReference>
<comment type="similarity">
    <text evidence="2">Belongs to the ATP-dependent AMP-binding enzyme family.</text>
</comment>
<dbReference type="SUPFAM" id="SSF47336">
    <property type="entry name" value="ACP-like"/>
    <property type="match status" value="3"/>
</dbReference>
<dbReference type="GO" id="GO:0005829">
    <property type="term" value="C:cytosol"/>
    <property type="evidence" value="ECO:0007669"/>
    <property type="project" value="TreeGrafter"/>
</dbReference>
<dbReference type="FunFam" id="1.10.1200.10:FF:000016">
    <property type="entry name" value="Non-ribosomal peptide synthase"/>
    <property type="match status" value="1"/>
</dbReference>
<dbReference type="Gene3D" id="3.30.559.30">
    <property type="entry name" value="Nonribosomal peptide synthetase, condensation domain"/>
    <property type="match status" value="4"/>
</dbReference>
<dbReference type="Gene3D" id="3.30.559.10">
    <property type="entry name" value="Chloramphenicol acetyltransferase-like domain"/>
    <property type="match status" value="4"/>
</dbReference>